<gene>
    <name evidence="2" type="ORF">BN977_00906</name>
</gene>
<dbReference type="STRING" id="258533.BN977_00906"/>
<dbReference type="Gene3D" id="3.40.50.1820">
    <property type="entry name" value="alpha/beta hydrolase"/>
    <property type="match status" value="1"/>
</dbReference>
<reference evidence="2" key="1">
    <citation type="submission" date="2014-03" db="EMBL/GenBank/DDBJ databases">
        <title>Draft Genome Sequence of Mycobacterium cosmeticum DSM 44829.</title>
        <authorList>
            <person name="Croce O."/>
            <person name="Robert C."/>
            <person name="Raoult D."/>
            <person name="Drancourt M."/>
        </authorList>
    </citation>
    <scope>NUCLEOTIDE SEQUENCE [LARGE SCALE GENOMIC DNA]</scope>
    <source>
        <strain evidence="2">DSM 44829</strain>
    </source>
</reference>
<dbReference type="EMBL" id="CCBB010000001">
    <property type="protein sequence ID" value="CDO06124.1"/>
    <property type="molecule type" value="Genomic_DNA"/>
</dbReference>
<dbReference type="InterPro" id="IPR000073">
    <property type="entry name" value="AB_hydrolase_1"/>
</dbReference>
<dbReference type="SUPFAM" id="SSF53474">
    <property type="entry name" value="alpha/beta-Hydrolases"/>
    <property type="match status" value="1"/>
</dbReference>
<organism evidence="2 3">
    <name type="scientific">Mycolicibacterium cosmeticum</name>
    <dbReference type="NCBI Taxonomy" id="258533"/>
    <lineage>
        <taxon>Bacteria</taxon>
        <taxon>Bacillati</taxon>
        <taxon>Actinomycetota</taxon>
        <taxon>Actinomycetes</taxon>
        <taxon>Mycobacteriales</taxon>
        <taxon>Mycobacteriaceae</taxon>
        <taxon>Mycolicibacterium</taxon>
    </lineage>
</organism>
<feature type="domain" description="AB hydrolase-1" evidence="1">
    <location>
        <begin position="23"/>
        <end position="249"/>
    </location>
</feature>
<sequence>MVMVGAVPMTALVAAVAEPRAVVVAIHGGATSSVYFDCPGRPDLSLVRQAATQGFTAIALDRPGYGASSLYQDGMDAPENRVALAWGAVDKIASGEPVFLLGHSLGCELALRMADHERVVGISLAGTGLSYHPDAKPLLGQARVSRSAAGIRDLLWQPTALYPDEVLTGGLSAPGAAYEGAMSANWPHRDFASVAAAVRVPVQFSAADHESVWESGPESLAAIAALFTAAPRVEINHMAHSGHNLSVGLSAAEYHRRVLAFAGQCVSSDIEAEAG</sequence>
<evidence type="ECO:0000313" key="2">
    <source>
        <dbReference type="EMBL" id="CDO06124.1"/>
    </source>
</evidence>
<evidence type="ECO:0000313" key="3">
    <source>
        <dbReference type="Proteomes" id="UP000028870"/>
    </source>
</evidence>
<proteinExistence type="predicted"/>
<dbReference type="eggNOG" id="COG2267">
    <property type="taxonomic scope" value="Bacteria"/>
</dbReference>
<dbReference type="AlphaFoldDB" id="W9AK93"/>
<accession>W9AK93</accession>
<evidence type="ECO:0000259" key="1">
    <source>
        <dbReference type="Pfam" id="PF12697"/>
    </source>
</evidence>
<name>W9AK93_MYCCO</name>
<comment type="caution">
    <text evidence="2">The sequence shown here is derived from an EMBL/GenBank/DDBJ whole genome shotgun (WGS) entry which is preliminary data.</text>
</comment>
<dbReference type="Pfam" id="PF12697">
    <property type="entry name" value="Abhydrolase_6"/>
    <property type="match status" value="1"/>
</dbReference>
<dbReference type="Proteomes" id="UP000028870">
    <property type="component" value="Unassembled WGS sequence"/>
</dbReference>
<dbReference type="InterPro" id="IPR029058">
    <property type="entry name" value="AB_hydrolase_fold"/>
</dbReference>
<protein>
    <submittedName>
        <fullName evidence="2">Lysophospholipase</fullName>
    </submittedName>
</protein>
<dbReference type="GO" id="GO:0003824">
    <property type="term" value="F:catalytic activity"/>
    <property type="evidence" value="ECO:0007669"/>
    <property type="project" value="UniProtKB-ARBA"/>
</dbReference>
<keyword evidence="3" id="KW-1185">Reference proteome</keyword>
<reference evidence="2" key="2">
    <citation type="submission" date="2014-03" db="EMBL/GenBank/DDBJ databases">
        <authorList>
            <person name="Urmite Genomes"/>
        </authorList>
    </citation>
    <scope>NUCLEOTIDE SEQUENCE</scope>
    <source>
        <strain evidence="2">DSM 44829</strain>
    </source>
</reference>